<dbReference type="AlphaFoldDB" id="A0A1G4BR25"/>
<accession>A0A1G4BR25</accession>
<dbReference type="Pfam" id="PF14420">
    <property type="entry name" value="Clr5"/>
    <property type="match status" value="1"/>
</dbReference>
<evidence type="ECO:0000313" key="2">
    <source>
        <dbReference type="EMBL" id="OHF03880.1"/>
    </source>
</evidence>
<protein>
    <recommendedName>
        <fullName evidence="1">Clr5 domain-containing protein</fullName>
    </recommendedName>
</protein>
<feature type="domain" description="Clr5" evidence="1">
    <location>
        <begin position="11"/>
        <end position="62"/>
    </location>
</feature>
<name>A0A1G4BR25_9PEZI</name>
<dbReference type="STRING" id="1209926.A0A1G4BR25"/>
<dbReference type="InterPro" id="IPR025676">
    <property type="entry name" value="Clr5_dom"/>
</dbReference>
<dbReference type="GeneID" id="34553909"/>
<dbReference type="EMBL" id="MJBS01000004">
    <property type="protein sequence ID" value="OHF03880.1"/>
    <property type="molecule type" value="Genomic_DNA"/>
</dbReference>
<proteinExistence type="predicted"/>
<dbReference type="PANTHER" id="PTHR38788:SF3">
    <property type="entry name" value="CLR5 DOMAIN-CONTAINING PROTEIN"/>
    <property type="match status" value="1"/>
</dbReference>
<dbReference type="OrthoDB" id="539213at2759"/>
<keyword evidence="3" id="KW-1185">Reference proteome</keyword>
<evidence type="ECO:0000259" key="1">
    <source>
        <dbReference type="Pfam" id="PF14420"/>
    </source>
</evidence>
<comment type="caution">
    <text evidence="2">The sequence shown here is derived from an EMBL/GenBank/DDBJ whole genome shotgun (WGS) entry which is preliminary data.</text>
</comment>
<organism evidence="2 3">
    <name type="scientific">Colletotrichum orchidophilum</name>
    <dbReference type="NCBI Taxonomy" id="1209926"/>
    <lineage>
        <taxon>Eukaryota</taxon>
        <taxon>Fungi</taxon>
        <taxon>Dikarya</taxon>
        <taxon>Ascomycota</taxon>
        <taxon>Pezizomycotina</taxon>
        <taxon>Sordariomycetes</taxon>
        <taxon>Hypocreomycetidae</taxon>
        <taxon>Glomerellales</taxon>
        <taxon>Glomerellaceae</taxon>
        <taxon>Colletotrichum</taxon>
    </lineage>
</organism>
<dbReference type="RefSeq" id="XP_022481016.1">
    <property type="nucleotide sequence ID" value="XM_022612399.1"/>
</dbReference>
<dbReference type="Proteomes" id="UP000176998">
    <property type="component" value="Unassembled WGS sequence"/>
</dbReference>
<sequence>MSSRQRQAVISDAEWERVRPAIRQLYLREDMTLGFVLAALKTVHSFHASKAQLEWKLKQWHMIKNMTVQQWRYADVRIRERQSRGKKSSLYLSGIPLRPAAVEKARNRHCYVSVVEQFNPGLARSATSYALSFSSPNSIARMMQHGYRFNFNCYRVAENRYALDILPLLQKHGALLDRVLLTTAILQKVPTIVDWYIASGVGINTVHWHDGDRYYGTPLRAAAMRLPPSSTFGNGS</sequence>
<reference evidence="2 3" key="1">
    <citation type="submission" date="2016-09" db="EMBL/GenBank/DDBJ databases">
        <authorList>
            <person name="Capua I."/>
            <person name="De Benedictis P."/>
            <person name="Joannis T."/>
            <person name="Lombin L.H."/>
            <person name="Cattoli G."/>
        </authorList>
    </citation>
    <scope>NUCLEOTIDE SEQUENCE [LARGE SCALE GENOMIC DNA]</scope>
    <source>
        <strain evidence="2 3">IMI 309357</strain>
    </source>
</reference>
<evidence type="ECO:0000313" key="3">
    <source>
        <dbReference type="Proteomes" id="UP000176998"/>
    </source>
</evidence>
<gene>
    <name evidence="2" type="ORF">CORC01_00742</name>
</gene>
<dbReference type="PANTHER" id="PTHR38788">
    <property type="entry name" value="CLR5 DOMAIN-CONTAINING PROTEIN"/>
    <property type="match status" value="1"/>
</dbReference>